<feature type="compositionally biased region" description="Basic and acidic residues" evidence="1">
    <location>
        <begin position="158"/>
        <end position="167"/>
    </location>
</feature>
<reference evidence="2 3" key="1">
    <citation type="submission" date="2021-08" db="EMBL/GenBank/DDBJ databases">
        <title>Draft Genome Sequence of Phanerochaete sordida strain YK-624.</title>
        <authorList>
            <person name="Mori T."/>
            <person name="Dohra H."/>
            <person name="Suzuki T."/>
            <person name="Kawagishi H."/>
            <person name="Hirai H."/>
        </authorList>
    </citation>
    <scope>NUCLEOTIDE SEQUENCE [LARGE SCALE GENOMIC DNA]</scope>
    <source>
        <strain evidence="2 3">YK-624</strain>
    </source>
</reference>
<dbReference type="Proteomes" id="UP000703269">
    <property type="component" value="Unassembled WGS sequence"/>
</dbReference>
<gene>
    <name evidence="2" type="ORF">PsYK624_050650</name>
</gene>
<dbReference type="EMBL" id="BPQB01000011">
    <property type="protein sequence ID" value="GJE88977.1"/>
    <property type="molecule type" value="Genomic_DNA"/>
</dbReference>
<evidence type="ECO:0000313" key="3">
    <source>
        <dbReference type="Proteomes" id="UP000703269"/>
    </source>
</evidence>
<feature type="region of interest" description="Disordered" evidence="1">
    <location>
        <begin position="79"/>
        <end position="243"/>
    </location>
</feature>
<dbReference type="OrthoDB" id="3251271at2759"/>
<comment type="caution">
    <text evidence="2">The sequence shown here is derived from an EMBL/GenBank/DDBJ whole genome shotgun (WGS) entry which is preliminary data.</text>
</comment>
<accession>A0A9P3LCK7</accession>
<organism evidence="2 3">
    <name type="scientific">Phanerochaete sordida</name>
    <dbReference type="NCBI Taxonomy" id="48140"/>
    <lineage>
        <taxon>Eukaryota</taxon>
        <taxon>Fungi</taxon>
        <taxon>Dikarya</taxon>
        <taxon>Basidiomycota</taxon>
        <taxon>Agaricomycotina</taxon>
        <taxon>Agaricomycetes</taxon>
        <taxon>Polyporales</taxon>
        <taxon>Phanerochaetaceae</taxon>
        <taxon>Phanerochaete</taxon>
    </lineage>
</organism>
<name>A0A9P3LCK7_9APHY</name>
<proteinExistence type="predicted"/>
<feature type="compositionally biased region" description="Basic and acidic residues" evidence="1">
    <location>
        <begin position="99"/>
        <end position="110"/>
    </location>
</feature>
<evidence type="ECO:0000256" key="1">
    <source>
        <dbReference type="SAM" id="MobiDB-lite"/>
    </source>
</evidence>
<sequence length="243" mass="25915">MSKTASKGLMGLRFMQNAQRAKQQAQADFEQAKIKDEAEWEVSQEIKDAWGIGSSSSASTSSVIHESSYLPFLFASSAAETSDGETQAKPKGRRSFNTKGKEVETVKAEPEPAPEEDAPESEPSKRITSISGFRAPLPTKAASKPTKGVKGPNVQELIRQDVTKREPAPLPPAIPTSAAPTPKPARAAPSGFLKPAGVDAPVVAAPKNSAGKKKKRDRDDSGDGEGKKRKRKNEKASGVHMVE</sequence>
<evidence type="ECO:0000313" key="2">
    <source>
        <dbReference type="EMBL" id="GJE88977.1"/>
    </source>
</evidence>
<keyword evidence="3" id="KW-1185">Reference proteome</keyword>
<feature type="compositionally biased region" description="Basic and acidic residues" evidence="1">
    <location>
        <begin position="234"/>
        <end position="243"/>
    </location>
</feature>
<protein>
    <submittedName>
        <fullName evidence="2">Uncharacterized protein</fullName>
    </submittedName>
</protein>
<dbReference type="Pfam" id="PF10175">
    <property type="entry name" value="MPP6"/>
    <property type="match status" value="1"/>
</dbReference>
<feature type="compositionally biased region" description="Basic and acidic residues" evidence="1">
    <location>
        <begin position="217"/>
        <end position="226"/>
    </location>
</feature>
<dbReference type="AlphaFoldDB" id="A0A9P3LCK7"/>
<feature type="compositionally biased region" description="Low complexity" evidence="1">
    <location>
        <begin position="175"/>
        <end position="206"/>
    </location>
</feature>